<dbReference type="Gene3D" id="3.90.25.10">
    <property type="entry name" value="UDP-galactose 4-epimerase, domain 1"/>
    <property type="match status" value="1"/>
</dbReference>
<protein>
    <submittedName>
        <fullName evidence="2">NmrA family NAD(P)-binding protein</fullName>
    </submittedName>
</protein>
<comment type="caution">
    <text evidence="2">The sequence shown here is derived from an EMBL/GenBank/DDBJ whole genome shotgun (WGS) entry which is preliminary data.</text>
</comment>
<feature type="domain" description="NmrA-like" evidence="1">
    <location>
        <begin position="2"/>
        <end position="253"/>
    </location>
</feature>
<reference evidence="3" key="1">
    <citation type="journal article" date="2019" name="Int. J. Syst. Evol. Microbiol.">
        <title>The Global Catalogue of Microorganisms (GCM) 10K type strain sequencing project: providing services to taxonomists for standard genome sequencing and annotation.</title>
        <authorList>
            <consortium name="The Broad Institute Genomics Platform"/>
            <consortium name="The Broad Institute Genome Sequencing Center for Infectious Disease"/>
            <person name="Wu L."/>
            <person name="Ma J."/>
        </authorList>
    </citation>
    <scope>NUCLEOTIDE SEQUENCE [LARGE SCALE GENOMIC DNA]</scope>
    <source>
        <strain evidence="3">JCM 18283</strain>
    </source>
</reference>
<dbReference type="Gene3D" id="3.40.50.720">
    <property type="entry name" value="NAD(P)-binding Rossmann-like Domain"/>
    <property type="match status" value="1"/>
</dbReference>
<dbReference type="RefSeq" id="WP_345330911.1">
    <property type="nucleotide sequence ID" value="NZ_BAABJI010000002.1"/>
</dbReference>
<proteinExistence type="predicted"/>
<dbReference type="EMBL" id="BAABJI010000002">
    <property type="protein sequence ID" value="GAA4915377.1"/>
    <property type="molecule type" value="Genomic_DNA"/>
</dbReference>
<keyword evidence="3" id="KW-1185">Reference proteome</keyword>
<dbReference type="PANTHER" id="PTHR43162:SF1">
    <property type="entry name" value="PRESTALK A DIFFERENTIATION PROTEIN A"/>
    <property type="match status" value="1"/>
</dbReference>
<dbReference type="PANTHER" id="PTHR43162">
    <property type="match status" value="1"/>
</dbReference>
<accession>A0ABP9FW57</accession>
<sequence length="296" mass="31466">MKITTTGSLGNVAKPLVEKLIAAGHQVTVISTKDDRKQDIEALGAKAAIGSVSDEAFLNEAFTGADAVYAMLPPSMGPENMIENIARAGQAYANAIRAAGVKRVVLLSSVGAEASAGTGPVGGVHRVEQIFREQLSGINVTVLRSGFFMVNFFRDIPLIKSRNLFGNNYSGDDLLALTHQDDLSSAIAEELQNPGSGFEVKYLVSDVSTGKKIAEGLGQAIGKPDLTWTEIPDEQLKQGMLSGGMPLELAGLITELGQGVRSGIVMKDFLEADGEATGKIKLTQFAEEFKQKYYQA</sequence>
<dbReference type="Proteomes" id="UP001501436">
    <property type="component" value="Unassembled WGS sequence"/>
</dbReference>
<dbReference type="InterPro" id="IPR051604">
    <property type="entry name" value="Ergot_Alk_Oxidoreductase"/>
</dbReference>
<gene>
    <name evidence="2" type="ORF">GCM10023313_18540</name>
</gene>
<dbReference type="InterPro" id="IPR008030">
    <property type="entry name" value="NmrA-like"/>
</dbReference>
<evidence type="ECO:0000313" key="2">
    <source>
        <dbReference type="EMBL" id="GAA4915377.1"/>
    </source>
</evidence>
<evidence type="ECO:0000259" key="1">
    <source>
        <dbReference type="Pfam" id="PF05368"/>
    </source>
</evidence>
<dbReference type="SUPFAM" id="SSF51735">
    <property type="entry name" value="NAD(P)-binding Rossmann-fold domains"/>
    <property type="match status" value="1"/>
</dbReference>
<name>A0ABP9FW57_9SPHI</name>
<evidence type="ECO:0000313" key="3">
    <source>
        <dbReference type="Proteomes" id="UP001501436"/>
    </source>
</evidence>
<dbReference type="Pfam" id="PF05368">
    <property type="entry name" value="NmrA"/>
    <property type="match status" value="1"/>
</dbReference>
<dbReference type="InterPro" id="IPR036291">
    <property type="entry name" value="NAD(P)-bd_dom_sf"/>
</dbReference>
<organism evidence="2 3">
    <name type="scientific">Mucilaginibacter defluvii</name>
    <dbReference type="NCBI Taxonomy" id="1196019"/>
    <lineage>
        <taxon>Bacteria</taxon>
        <taxon>Pseudomonadati</taxon>
        <taxon>Bacteroidota</taxon>
        <taxon>Sphingobacteriia</taxon>
        <taxon>Sphingobacteriales</taxon>
        <taxon>Sphingobacteriaceae</taxon>
        <taxon>Mucilaginibacter</taxon>
    </lineage>
</organism>